<dbReference type="EMBL" id="GU943135">
    <property type="protein sequence ID" value="ADD96375.1"/>
    <property type="molecule type" value="Genomic_DNA"/>
</dbReference>
<name>D6PKX4_9ZZZZ</name>
<organism evidence="1">
    <name type="scientific">uncultured organism MedDCM-OCT-S09-C20</name>
    <dbReference type="NCBI Taxonomy" id="743645"/>
    <lineage>
        <taxon>unclassified sequences</taxon>
        <taxon>environmental samples</taxon>
    </lineage>
</organism>
<dbReference type="AlphaFoldDB" id="D6PKX4"/>
<accession>D6PKX4</accession>
<protein>
    <recommendedName>
        <fullName evidence="2">PD-(D/E)XK endonuclease-like domain-containing protein</fullName>
    </recommendedName>
</protein>
<reference evidence="1" key="1">
    <citation type="journal article" date="2010" name="ISME J.">
        <title>Metagenome of the Mediterranean deep chlorophyll maximum studied by direct and fosmid library 454 pyrosequencing.</title>
        <authorList>
            <person name="Ghai R."/>
            <person name="Martin-Cuadrado A.B."/>
            <person name="Molto A.G."/>
            <person name="Heredia I.G."/>
            <person name="Cabrera R."/>
            <person name="Martin J."/>
            <person name="Verdu M."/>
            <person name="Deschamps P."/>
            <person name="Moreira D."/>
            <person name="Lopez-Garcia P."/>
            <person name="Mira A."/>
            <person name="Rodriguez-Valera F."/>
        </authorList>
    </citation>
    <scope>NUCLEOTIDE SEQUENCE</scope>
</reference>
<sequence>MSKEELLKRTARLPMVDGERRGDDGEMYHVKWLQPLPIDFDPEAHQYTWRPTGEVMSHSVTTILRAGKDPKTLQIFEDTKHIWAPRGTHVHSCLERFLQGTPMDELLGGPYDEWVRPLLEYPLWETFEPIALEYSVCDLRRNIGGSLDVLGWDHLLDVMVLLDLKTLGRSSRTYSTHAQLGGYLSMLIDHHKLVVDECLTMWAARGESHLGDRQSPTECLEAWEDAYDLWNSQQEIL</sequence>
<evidence type="ECO:0000313" key="1">
    <source>
        <dbReference type="EMBL" id="ADD96375.1"/>
    </source>
</evidence>
<proteinExistence type="predicted"/>
<evidence type="ECO:0008006" key="2">
    <source>
        <dbReference type="Google" id="ProtNLM"/>
    </source>
</evidence>